<evidence type="ECO:0000256" key="1">
    <source>
        <dbReference type="SAM" id="MobiDB-lite"/>
    </source>
</evidence>
<reference evidence="2" key="1">
    <citation type="submission" date="2021-01" db="EMBL/GenBank/DDBJ databases">
        <authorList>
            <person name="Corre E."/>
            <person name="Pelletier E."/>
            <person name="Niang G."/>
            <person name="Scheremetjew M."/>
            <person name="Finn R."/>
            <person name="Kale V."/>
            <person name="Holt S."/>
            <person name="Cochrane G."/>
            <person name="Meng A."/>
            <person name="Brown T."/>
            <person name="Cohen L."/>
        </authorList>
    </citation>
    <scope>NUCLEOTIDE SEQUENCE</scope>
    <source>
        <strain evidence="2">CCMP 410</strain>
    </source>
</reference>
<proteinExistence type="predicted"/>
<gene>
    <name evidence="2" type="ORF">GOCE00092_LOCUS5035</name>
</gene>
<protein>
    <submittedName>
        <fullName evidence="2">Uncharacterized protein</fullName>
    </submittedName>
</protein>
<dbReference type="EMBL" id="HBGK01009749">
    <property type="protein sequence ID" value="CAD9276127.1"/>
    <property type="molecule type" value="Transcribed_RNA"/>
</dbReference>
<organism evidence="2">
    <name type="scientific">Grammatophora oceanica</name>
    <dbReference type="NCBI Taxonomy" id="210454"/>
    <lineage>
        <taxon>Eukaryota</taxon>
        <taxon>Sar</taxon>
        <taxon>Stramenopiles</taxon>
        <taxon>Ochrophyta</taxon>
        <taxon>Bacillariophyta</taxon>
        <taxon>Fragilariophyceae</taxon>
        <taxon>Fragilariophycidae</taxon>
        <taxon>Rhabdonematales</taxon>
        <taxon>Grammatophoraceae</taxon>
        <taxon>Grammatophora</taxon>
    </lineage>
</organism>
<accession>A0A7S1Y406</accession>
<evidence type="ECO:0000313" key="2">
    <source>
        <dbReference type="EMBL" id="CAD9276127.1"/>
    </source>
</evidence>
<name>A0A7S1Y406_9STRA</name>
<sequence length="178" mass="20205">MSMEQQCFLNPKPKEVQIATAIEAATGKRAMRKEAKRRINFWDGNINSHARCLNNEKTMQHNREFMALSSMVGDINRERQSEKDAAKEKKQKDEATKAAKKIADDAKLAEKKAELLPVMEEDVAKGYVHVKTLTNARLKELLLFYYNKKGMGSKNKPDLLKATWECMHPGQPYPAAAP</sequence>
<dbReference type="AlphaFoldDB" id="A0A7S1Y406"/>
<feature type="region of interest" description="Disordered" evidence="1">
    <location>
        <begin position="76"/>
        <end position="100"/>
    </location>
</feature>